<dbReference type="PROSITE" id="PS00671">
    <property type="entry name" value="D_2_HYDROXYACID_DH_3"/>
    <property type="match status" value="1"/>
</dbReference>
<comment type="caution">
    <text evidence="7">The sequence shown here is derived from an EMBL/GenBank/DDBJ whole genome shotgun (WGS) entry which is preliminary data.</text>
</comment>
<gene>
    <name evidence="7" type="ORF">J2S14_001640</name>
</gene>
<evidence type="ECO:0000256" key="1">
    <source>
        <dbReference type="ARBA" id="ARBA00005854"/>
    </source>
</evidence>
<evidence type="ECO:0000259" key="5">
    <source>
        <dbReference type="Pfam" id="PF00389"/>
    </source>
</evidence>
<dbReference type="GO" id="GO:0008465">
    <property type="term" value="F:hydroxypyruvate reductase (NADH) activity"/>
    <property type="evidence" value="ECO:0007669"/>
    <property type="project" value="UniProtKB-EC"/>
</dbReference>
<dbReference type="EMBL" id="JAUSUO010000003">
    <property type="protein sequence ID" value="MDQ0342826.1"/>
    <property type="molecule type" value="Genomic_DNA"/>
</dbReference>
<dbReference type="InterPro" id="IPR006140">
    <property type="entry name" value="D-isomer_DH_NAD-bd"/>
</dbReference>
<reference evidence="7 8" key="1">
    <citation type="submission" date="2023-07" db="EMBL/GenBank/DDBJ databases">
        <title>Genomic Encyclopedia of Type Strains, Phase IV (KMG-IV): sequencing the most valuable type-strain genomes for metagenomic binning, comparative biology and taxonomic classification.</title>
        <authorList>
            <person name="Goeker M."/>
        </authorList>
    </citation>
    <scope>NUCLEOTIDE SEQUENCE [LARGE SCALE GENOMIC DNA]</scope>
    <source>
        <strain evidence="7 8">DSM 27848</strain>
    </source>
</reference>
<protein>
    <submittedName>
        <fullName evidence="7">Glycerate dehydrogenase</fullName>
        <ecNumber evidence="7">1.1.1.29</ecNumber>
    </submittedName>
</protein>
<keyword evidence="8" id="KW-1185">Reference proteome</keyword>
<feature type="domain" description="D-isomer specific 2-hydroxyacid dehydrogenase catalytic" evidence="5">
    <location>
        <begin position="24"/>
        <end position="318"/>
    </location>
</feature>
<keyword evidence="3" id="KW-0520">NAD</keyword>
<dbReference type="InterPro" id="IPR006139">
    <property type="entry name" value="D-isomer_2_OHA_DH_cat_dom"/>
</dbReference>
<dbReference type="RefSeq" id="WP_244681603.1">
    <property type="nucleotide sequence ID" value="NZ_JALIRM010000006.1"/>
</dbReference>
<evidence type="ECO:0000256" key="2">
    <source>
        <dbReference type="ARBA" id="ARBA00023002"/>
    </source>
</evidence>
<accession>A0ABU0D343</accession>
<comment type="similarity">
    <text evidence="1 4">Belongs to the D-isomer specific 2-hydroxyacid dehydrogenase family.</text>
</comment>
<evidence type="ECO:0000259" key="6">
    <source>
        <dbReference type="Pfam" id="PF02826"/>
    </source>
</evidence>
<evidence type="ECO:0000313" key="8">
    <source>
        <dbReference type="Proteomes" id="UP001232343"/>
    </source>
</evidence>
<evidence type="ECO:0000256" key="4">
    <source>
        <dbReference type="RuleBase" id="RU003719"/>
    </source>
</evidence>
<keyword evidence="2 4" id="KW-0560">Oxidoreductase</keyword>
<feature type="domain" description="D-isomer specific 2-hydroxyacid dehydrogenase NAD-binding" evidence="6">
    <location>
        <begin position="108"/>
        <end position="288"/>
    </location>
</feature>
<dbReference type="CDD" id="cd12162">
    <property type="entry name" value="2-Hacid_dh_4"/>
    <property type="match status" value="1"/>
</dbReference>
<dbReference type="SUPFAM" id="SSF51735">
    <property type="entry name" value="NAD(P)-binding Rossmann-fold domains"/>
    <property type="match status" value="1"/>
</dbReference>
<dbReference type="Pfam" id="PF02826">
    <property type="entry name" value="2-Hacid_dh_C"/>
    <property type="match status" value="1"/>
</dbReference>
<dbReference type="Proteomes" id="UP001232343">
    <property type="component" value="Unassembled WGS sequence"/>
</dbReference>
<dbReference type="Gene3D" id="3.40.50.720">
    <property type="entry name" value="NAD(P)-binding Rossmann-like Domain"/>
    <property type="match status" value="2"/>
</dbReference>
<dbReference type="PANTHER" id="PTHR43761">
    <property type="entry name" value="D-ISOMER SPECIFIC 2-HYDROXYACID DEHYDROGENASE FAMILY PROTEIN (AFU_ORTHOLOGUE AFUA_1G13630)"/>
    <property type="match status" value="1"/>
</dbReference>
<sequence>MLNIVVLDGYTLNPGDLDWTGLERLGNVTIYDRTKADEIIPRAADAQIVLTNKTPMTRETISALPNLQYIGVLATGYNIIDTETAKERGIIVTNVPTYSTQSVAQLVFALLLELCHHVGRHSDAVHEGEWTRSIDFSFTKAPLIELADKTIGLIGLGRIGRQTAQIAQAFGMRVLAVGSGRRNPPEVAGVEWVELEELMERSDVVSLHCPLTPDTEKLINAERIALMKKSAFLINTSRGPLIDEQALAKALNGGRIAGAAVDVLSTEPPAADNPLLSTSNCIITPHIAWATKEARERLMEIAVSNVQNFINGKAVNIVNLRK</sequence>
<evidence type="ECO:0000313" key="7">
    <source>
        <dbReference type="EMBL" id="MDQ0342826.1"/>
    </source>
</evidence>
<dbReference type="PANTHER" id="PTHR43761:SF1">
    <property type="entry name" value="D-ISOMER SPECIFIC 2-HYDROXYACID DEHYDROGENASE CATALYTIC DOMAIN-CONTAINING PROTEIN-RELATED"/>
    <property type="match status" value="1"/>
</dbReference>
<proteinExistence type="inferred from homology"/>
<dbReference type="Pfam" id="PF00389">
    <property type="entry name" value="2-Hacid_dh"/>
    <property type="match status" value="1"/>
</dbReference>
<dbReference type="InterPro" id="IPR029753">
    <property type="entry name" value="D-isomer_DH_CS"/>
</dbReference>
<dbReference type="EC" id="1.1.1.29" evidence="7"/>
<name>A0ABU0D343_9BACI</name>
<evidence type="ECO:0000256" key="3">
    <source>
        <dbReference type="ARBA" id="ARBA00023027"/>
    </source>
</evidence>
<dbReference type="InterPro" id="IPR050418">
    <property type="entry name" value="D-iso_2-hydroxyacid_DH_PdxB"/>
</dbReference>
<organism evidence="7 8">
    <name type="scientific">Lederbergia wuyishanensis</name>
    <dbReference type="NCBI Taxonomy" id="1347903"/>
    <lineage>
        <taxon>Bacteria</taxon>
        <taxon>Bacillati</taxon>
        <taxon>Bacillota</taxon>
        <taxon>Bacilli</taxon>
        <taxon>Bacillales</taxon>
        <taxon>Bacillaceae</taxon>
        <taxon>Lederbergia</taxon>
    </lineage>
</organism>
<dbReference type="SUPFAM" id="SSF52283">
    <property type="entry name" value="Formate/glycerate dehydrogenase catalytic domain-like"/>
    <property type="match status" value="1"/>
</dbReference>
<dbReference type="InterPro" id="IPR036291">
    <property type="entry name" value="NAD(P)-bd_dom_sf"/>
</dbReference>